<evidence type="ECO:0000256" key="1">
    <source>
        <dbReference type="ARBA" id="ARBA00000085"/>
    </source>
</evidence>
<dbReference type="EC" id="2.7.13.3" evidence="2"/>
<dbReference type="FunFam" id="3.30.565.10:FF:000006">
    <property type="entry name" value="Sensor histidine kinase WalK"/>
    <property type="match status" value="1"/>
</dbReference>
<evidence type="ECO:0000256" key="4">
    <source>
        <dbReference type="ARBA" id="ARBA00022679"/>
    </source>
</evidence>
<dbReference type="GO" id="GO:0004673">
    <property type="term" value="F:protein histidine kinase activity"/>
    <property type="evidence" value="ECO:0007669"/>
    <property type="project" value="UniProtKB-EC"/>
</dbReference>
<evidence type="ECO:0000256" key="3">
    <source>
        <dbReference type="ARBA" id="ARBA00022553"/>
    </source>
</evidence>
<evidence type="ECO:0000313" key="8">
    <source>
        <dbReference type="EMBL" id="MPM49038.1"/>
    </source>
</evidence>
<dbReference type="SMART" id="SM00387">
    <property type="entry name" value="HATPase_c"/>
    <property type="match status" value="1"/>
</dbReference>
<keyword evidence="6" id="KW-0902">Two-component regulatory system</keyword>
<dbReference type="InterPro" id="IPR003594">
    <property type="entry name" value="HATPase_dom"/>
</dbReference>
<accession>A0A645A8K9</accession>
<dbReference type="InterPro" id="IPR005467">
    <property type="entry name" value="His_kinase_dom"/>
</dbReference>
<proteinExistence type="predicted"/>
<evidence type="ECO:0000256" key="5">
    <source>
        <dbReference type="ARBA" id="ARBA00022777"/>
    </source>
</evidence>
<dbReference type="Gene3D" id="3.30.565.10">
    <property type="entry name" value="Histidine kinase-like ATPase, C-terminal domain"/>
    <property type="match status" value="1"/>
</dbReference>
<evidence type="ECO:0000259" key="7">
    <source>
        <dbReference type="PROSITE" id="PS50109"/>
    </source>
</evidence>
<dbReference type="InterPro" id="IPR050736">
    <property type="entry name" value="Sensor_HK_Regulatory"/>
</dbReference>
<keyword evidence="3" id="KW-0597">Phosphoprotein</keyword>
<comment type="caution">
    <text evidence="8">The sequence shown here is derived from an EMBL/GenBank/DDBJ whole genome shotgun (WGS) entry which is preliminary data.</text>
</comment>
<protein>
    <recommendedName>
        <fullName evidence="2">histidine kinase</fullName>
        <ecNumber evidence="2">2.7.13.3</ecNumber>
    </recommendedName>
</protein>
<dbReference type="InterPro" id="IPR036890">
    <property type="entry name" value="HATPase_C_sf"/>
</dbReference>
<gene>
    <name evidence="8" type="primary">arlS_5</name>
    <name evidence="8" type="ORF">SDC9_95766</name>
</gene>
<dbReference type="InterPro" id="IPR004358">
    <property type="entry name" value="Sig_transdc_His_kin-like_C"/>
</dbReference>
<dbReference type="CDD" id="cd00075">
    <property type="entry name" value="HATPase"/>
    <property type="match status" value="1"/>
</dbReference>
<dbReference type="PROSITE" id="PS50109">
    <property type="entry name" value="HIS_KIN"/>
    <property type="match status" value="1"/>
</dbReference>
<dbReference type="GO" id="GO:0000160">
    <property type="term" value="P:phosphorelay signal transduction system"/>
    <property type="evidence" value="ECO:0007669"/>
    <property type="project" value="UniProtKB-KW"/>
</dbReference>
<dbReference type="PRINTS" id="PR00344">
    <property type="entry name" value="BCTRLSENSOR"/>
</dbReference>
<organism evidence="8">
    <name type="scientific">bioreactor metagenome</name>
    <dbReference type="NCBI Taxonomy" id="1076179"/>
    <lineage>
        <taxon>unclassified sequences</taxon>
        <taxon>metagenomes</taxon>
        <taxon>ecological metagenomes</taxon>
    </lineage>
</organism>
<keyword evidence="5 8" id="KW-0418">Kinase</keyword>
<dbReference type="SUPFAM" id="SSF55874">
    <property type="entry name" value="ATPase domain of HSP90 chaperone/DNA topoisomerase II/histidine kinase"/>
    <property type="match status" value="1"/>
</dbReference>
<keyword evidence="4 8" id="KW-0808">Transferase</keyword>
<feature type="domain" description="Histidine kinase" evidence="7">
    <location>
        <begin position="1"/>
        <end position="205"/>
    </location>
</feature>
<evidence type="ECO:0000256" key="6">
    <source>
        <dbReference type="ARBA" id="ARBA00023012"/>
    </source>
</evidence>
<dbReference type="PANTHER" id="PTHR43711">
    <property type="entry name" value="TWO-COMPONENT HISTIDINE KINASE"/>
    <property type="match status" value="1"/>
</dbReference>
<dbReference type="PANTHER" id="PTHR43711:SF28">
    <property type="entry name" value="SENSOR HISTIDINE KINASE YXDK"/>
    <property type="match status" value="1"/>
</dbReference>
<sequence>MQGNVDLLSRWGSEDKTVLQDSIRALEKQTAYMNDLVENLLFLARSDHAQSRLDPSSFSVRALFEELAEEQALIDPAHHYEIHLPAENESMLADRQMIKQLLRALIDNSMKYTPEGGEIRLSYARPEGQAVLQVCDNGVGMAAEDCAHAFERFYRVDRARARATGGMGLGLSIVLAIAQAHGGSARAESTLGEGTTITVSIPQSPL</sequence>
<reference evidence="8" key="1">
    <citation type="submission" date="2019-08" db="EMBL/GenBank/DDBJ databases">
        <authorList>
            <person name="Kucharzyk K."/>
            <person name="Murdoch R.W."/>
            <person name="Higgins S."/>
            <person name="Loffler F."/>
        </authorList>
    </citation>
    <scope>NUCLEOTIDE SEQUENCE</scope>
</reference>
<name>A0A645A8K9_9ZZZZ</name>
<evidence type="ECO:0000256" key="2">
    <source>
        <dbReference type="ARBA" id="ARBA00012438"/>
    </source>
</evidence>
<comment type="catalytic activity">
    <reaction evidence="1">
        <text>ATP + protein L-histidine = ADP + protein N-phospho-L-histidine.</text>
        <dbReference type="EC" id="2.7.13.3"/>
    </reaction>
</comment>
<dbReference type="Pfam" id="PF02518">
    <property type="entry name" value="HATPase_c"/>
    <property type="match status" value="1"/>
</dbReference>
<dbReference type="EMBL" id="VSSQ01012356">
    <property type="protein sequence ID" value="MPM49038.1"/>
    <property type="molecule type" value="Genomic_DNA"/>
</dbReference>
<dbReference type="AlphaFoldDB" id="A0A645A8K9"/>